<dbReference type="InterPro" id="IPR029060">
    <property type="entry name" value="PIN-like_dom_sf"/>
</dbReference>
<evidence type="ECO:0000313" key="4">
    <source>
        <dbReference type="Proteomes" id="UP000004283"/>
    </source>
</evidence>
<dbReference type="RefSeq" id="WP_002816076.1">
    <property type="nucleotide sequence ID" value="NZ_GG693388.1"/>
</dbReference>
<proteinExistence type="predicted"/>
<dbReference type="Proteomes" id="UP000004283">
    <property type="component" value="Unassembled WGS sequence"/>
</dbReference>
<dbReference type="AlphaFoldDB" id="C2KKD6"/>
<sequence>MENDIKTLFAPFFRKPFNKDFLADKKTLIVIDTNYLLSILRLSPDLAIKYINALINNKENIYIPYIVALEFNFNKSTVKYENKKNIETINEIKDNIKNVLSESQIKLSKILLTDQLDRIKEHNDTYLEKLDSELHSIKETDRTKTDNDTYNSLIDAISTNIGEKPTQLSINNIEAEGKTRYENKIAPGYNDEKNKVGSRSFDGIEYQRKYGDLLIWKDIILKAKELKKKRVIFVTDDGTSGKKDDLFYKINGNKIGPAIEMMDELYKDSNADLYILRNEHFVSETVELNEQQKQEIRNLSIANKEIVYKTKLNDNEKLIKELNEEIRNLEFENLFWLDNDDELEAENIKENEDRIEKLKIALTRQNTYKRLLKMGYVQKEKDQKHNEQYIDISDEDLPF</sequence>
<accession>C2KKD6</accession>
<evidence type="ECO:0000313" key="3">
    <source>
        <dbReference type="EMBL" id="EEJ42300.1"/>
    </source>
</evidence>
<reference evidence="3 4" key="1">
    <citation type="submission" date="2009-04" db="EMBL/GenBank/DDBJ databases">
        <authorList>
            <person name="Qin X."/>
            <person name="Bachman B."/>
            <person name="Battles P."/>
            <person name="Bell A."/>
            <person name="Bess C."/>
            <person name="Bickham C."/>
            <person name="Chaboub L."/>
            <person name="Chen D."/>
            <person name="Coyle M."/>
            <person name="Deiros D.R."/>
            <person name="Dinh H."/>
            <person name="Forbes L."/>
            <person name="Fowler G."/>
            <person name="Francisco L."/>
            <person name="Fu Q."/>
            <person name="Gubbala S."/>
            <person name="Hale W."/>
            <person name="Han Y."/>
            <person name="Hemphill L."/>
            <person name="Highlander S.K."/>
            <person name="Hirani K."/>
            <person name="Hogues M."/>
            <person name="Jackson L."/>
            <person name="Jakkamsetti A."/>
            <person name="Javaid M."/>
            <person name="Jiang H."/>
            <person name="Korchina V."/>
            <person name="Kovar C."/>
            <person name="Lara F."/>
            <person name="Lee S."/>
            <person name="Mata R."/>
            <person name="Mathew T."/>
            <person name="Moen C."/>
            <person name="Morales K."/>
            <person name="Munidasa M."/>
            <person name="Nazareth L."/>
            <person name="Ngo R."/>
            <person name="Nguyen L."/>
            <person name="Okwuonu G."/>
            <person name="Ongeri F."/>
            <person name="Patil S."/>
            <person name="Petrosino J."/>
            <person name="Pham C."/>
            <person name="Pham P."/>
            <person name="Pu L.-L."/>
            <person name="Puazo M."/>
            <person name="Raj R."/>
            <person name="Reid J."/>
            <person name="Rouhana J."/>
            <person name="Saada N."/>
            <person name="Shang Y."/>
            <person name="Simmons D."/>
            <person name="Thornton R."/>
            <person name="Warren J."/>
            <person name="Weissenberger G."/>
            <person name="Zhang J."/>
            <person name="Zhang L."/>
            <person name="Zhou C."/>
            <person name="Zhu D."/>
            <person name="Muzny D."/>
            <person name="Worley K."/>
            <person name="Gibbs R."/>
        </authorList>
    </citation>
    <scope>NUCLEOTIDE SEQUENCE [LARGE SCALE GENOMIC DNA]</scope>
    <source>
        <strain evidence="3 4">ATCC 19254</strain>
    </source>
</reference>
<comment type="caution">
    <text evidence="3">The sequence shown here is derived from an EMBL/GenBank/DDBJ whole genome shotgun (WGS) entry which is preliminary data.</text>
</comment>
<protein>
    <recommendedName>
        <fullName evidence="2">PIN like domain-containing protein</fullName>
    </recommendedName>
</protein>
<dbReference type="SUPFAM" id="SSF88723">
    <property type="entry name" value="PIN domain-like"/>
    <property type="match status" value="1"/>
</dbReference>
<dbReference type="EMBL" id="ACKV01000059">
    <property type="protein sequence ID" value="EEJ42300.1"/>
    <property type="molecule type" value="Genomic_DNA"/>
</dbReference>
<evidence type="ECO:0000259" key="2">
    <source>
        <dbReference type="Pfam" id="PF18476"/>
    </source>
</evidence>
<organism evidence="3 4">
    <name type="scientific">Leuconostoc mesenteroides subsp. cremoris ATCC 19254</name>
    <dbReference type="NCBI Taxonomy" id="586220"/>
    <lineage>
        <taxon>Bacteria</taxon>
        <taxon>Bacillati</taxon>
        <taxon>Bacillota</taxon>
        <taxon>Bacilli</taxon>
        <taxon>Lactobacillales</taxon>
        <taxon>Lactobacillaceae</taxon>
        <taxon>Leuconostoc</taxon>
    </lineage>
</organism>
<dbReference type="InterPro" id="IPR041578">
    <property type="entry name" value="PIN_8"/>
</dbReference>
<dbReference type="HOGENOM" id="CLU_683190_0_0_9"/>
<dbReference type="Pfam" id="PF18476">
    <property type="entry name" value="PIN_8"/>
    <property type="match status" value="1"/>
</dbReference>
<keyword evidence="1" id="KW-0175">Coiled coil</keyword>
<gene>
    <name evidence="3" type="ORF">HMPREF0555_1102</name>
</gene>
<evidence type="ECO:0000256" key="1">
    <source>
        <dbReference type="SAM" id="Coils"/>
    </source>
</evidence>
<feature type="coiled-coil region" evidence="1">
    <location>
        <begin position="308"/>
        <end position="365"/>
    </location>
</feature>
<name>C2KKD6_LEUMC</name>
<feature type="domain" description="PIN like" evidence="2">
    <location>
        <begin position="28"/>
        <end position="261"/>
    </location>
</feature>